<organism evidence="2 3">
    <name type="scientific">Desulfocucumis palustris</name>
    <dbReference type="NCBI Taxonomy" id="1898651"/>
    <lineage>
        <taxon>Bacteria</taxon>
        <taxon>Bacillati</taxon>
        <taxon>Bacillota</taxon>
        <taxon>Clostridia</taxon>
        <taxon>Eubacteriales</taxon>
        <taxon>Desulfocucumaceae</taxon>
        <taxon>Desulfocucumis</taxon>
    </lineage>
</organism>
<proteinExistence type="predicted"/>
<dbReference type="Proteomes" id="UP000239549">
    <property type="component" value="Unassembled WGS sequence"/>
</dbReference>
<feature type="region of interest" description="Disordered" evidence="1">
    <location>
        <begin position="1"/>
        <end position="43"/>
    </location>
</feature>
<accession>A0A2L2XBS9</accession>
<reference evidence="3" key="1">
    <citation type="submission" date="2018-02" db="EMBL/GenBank/DDBJ databases">
        <title>Genome sequence of Desulfocucumis palustris strain NAW-5.</title>
        <authorList>
            <person name="Watanabe M."/>
            <person name="Kojima H."/>
            <person name="Fukui M."/>
        </authorList>
    </citation>
    <scope>NUCLEOTIDE SEQUENCE [LARGE SCALE GENOMIC DNA]</scope>
    <source>
        <strain evidence="3">NAW-5</strain>
    </source>
</reference>
<protein>
    <submittedName>
        <fullName evidence="2">Uncharacterized protein</fullName>
    </submittedName>
</protein>
<dbReference type="AlphaFoldDB" id="A0A2L2XBS9"/>
<feature type="compositionally biased region" description="Basic and acidic residues" evidence="1">
    <location>
        <begin position="1"/>
        <end position="11"/>
    </location>
</feature>
<evidence type="ECO:0000313" key="3">
    <source>
        <dbReference type="Proteomes" id="UP000239549"/>
    </source>
</evidence>
<dbReference type="RefSeq" id="WP_269433743.1">
    <property type="nucleotide sequence ID" value="NZ_BFAV01000104.1"/>
</dbReference>
<gene>
    <name evidence="2" type="ORF">DCCM_2683</name>
</gene>
<sequence length="43" mass="4937">MPDKKKDRYEVHNPSIQTAPPKNLSPGPYPSKDTFPEARKKEL</sequence>
<evidence type="ECO:0000313" key="2">
    <source>
        <dbReference type="EMBL" id="GBF33580.1"/>
    </source>
</evidence>
<keyword evidence="3" id="KW-1185">Reference proteome</keyword>
<comment type="caution">
    <text evidence="2">The sequence shown here is derived from an EMBL/GenBank/DDBJ whole genome shotgun (WGS) entry which is preliminary data.</text>
</comment>
<dbReference type="EMBL" id="BFAV01000104">
    <property type="protein sequence ID" value="GBF33580.1"/>
    <property type="molecule type" value="Genomic_DNA"/>
</dbReference>
<evidence type="ECO:0000256" key="1">
    <source>
        <dbReference type="SAM" id="MobiDB-lite"/>
    </source>
</evidence>
<feature type="compositionally biased region" description="Basic and acidic residues" evidence="1">
    <location>
        <begin position="34"/>
        <end position="43"/>
    </location>
</feature>
<name>A0A2L2XBS9_9FIRM</name>